<sequence>METVEIIAYTLGTLLFLLVIAYITYRVVYLSELRDSVDSLPAFSPDSWHSGKSIDDQEAIAMLTSGLEEDLPLQDIPSFIATEDHDFYQPARPSSELFPQPVYPSIAYVAPYSFPEDHYVRNNPPSRYPVPRPRTE</sequence>
<dbReference type="EMBL" id="LUEZ02000162">
    <property type="protein sequence ID" value="RDB15412.1"/>
    <property type="molecule type" value="Genomic_DNA"/>
</dbReference>
<evidence type="ECO:0000313" key="3">
    <source>
        <dbReference type="EMBL" id="RDB15412.1"/>
    </source>
</evidence>
<keyword evidence="2" id="KW-0472">Membrane</keyword>
<accession>A0A369J1Y9</accession>
<feature type="region of interest" description="Disordered" evidence="1">
    <location>
        <begin position="116"/>
        <end position="136"/>
    </location>
</feature>
<evidence type="ECO:0000256" key="2">
    <source>
        <dbReference type="SAM" id="Phobius"/>
    </source>
</evidence>
<evidence type="ECO:0000256" key="1">
    <source>
        <dbReference type="SAM" id="MobiDB-lite"/>
    </source>
</evidence>
<dbReference type="InParanoid" id="A0A369J1Y9"/>
<reference evidence="3" key="1">
    <citation type="submission" date="2018-04" db="EMBL/GenBank/DDBJ databases">
        <title>Whole genome sequencing of Hypsizygus marmoreus.</title>
        <authorList>
            <person name="Choi I.-G."/>
            <person name="Min B."/>
            <person name="Kim J.-G."/>
            <person name="Kim S."/>
            <person name="Oh Y.-L."/>
            <person name="Kong W.-S."/>
            <person name="Park H."/>
            <person name="Jeong J."/>
            <person name="Song E.-S."/>
        </authorList>
    </citation>
    <scope>NUCLEOTIDE SEQUENCE [LARGE SCALE GENOMIC DNA]</scope>
    <source>
        <strain evidence="3">51987-8</strain>
    </source>
</reference>
<dbReference type="Proteomes" id="UP000076154">
    <property type="component" value="Unassembled WGS sequence"/>
</dbReference>
<organism evidence="3 4">
    <name type="scientific">Hypsizygus marmoreus</name>
    <name type="common">White beech mushroom</name>
    <name type="synonym">Agaricus marmoreus</name>
    <dbReference type="NCBI Taxonomy" id="39966"/>
    <lineage>
        <taxon>Eukaryota</taxon>
        <taxon>Fungi</taxon>
        <taxon>Dikarya</taxon>
        <taxon>Basidiomycota</taxon>
        <taxon>Agaricomycotina</taxon>
        <taxon>Agaricomycetes</taxon>
        <taxon>Agaricomycetidae</taxon>
        <taxon>Agaricales</taxon>
        <taxon>Tricholomatineae</taxon>
        <taxon>Lyophyllaceae</taxon>
        <taxon>Hypsizygus</taxon>
    </lineage>
</organism>
<keyword evidence="2" id="KW-0812">Transmembrane</keyword>
<dbReference type="AlphaFoldDB" id="A0A369J1Y9"/>
<gene>
    <name evidence="3" type="ORF">Hypma_004541</name>
</gene>
<name>A0A369J1Y9_HYPMA</name>
<feature type="compositionally biased region" description="Pro residues" evidence="1">
    <location>
        <begin position="126"/>
        <end position="136"/>
    </location>
</feature>
<evidence type="ECO:0000313" key="4">
    <source>
        <dbReference type="Proteomes" id="UP000076154"/>
    </source>
</evidence>
<comment type="caution">
    <text evidence="3">The sequence shown here is derived from an EMBL/GenBank/DDBJ whole genome shotgun (WGS) entry which is preliminary data.</text>
</comment>
<keyword evidence="4" id="KW-1185">Reference proteome</keyword>
<feature type="transmembrane region" description="Helical" evidence="2">
    <location>
        <begin position="6"/>
        <end position="25"/>
    </location>
</feature>
<protein>
    <submittedName>
        <fullName evidence="3">Uncharacterized protein</fullName>
    </submittedName>
</protein>
<proteinExistence type="predicted"/>
<keyword evidence="2" id="KW-1133">Transmembrane helix</keyword>